<comment type="cofactor">
    <cofactor evidence="3">
        <name>Zn(2+)</name>
        <dbReference type="ChEBI" id="CHEBI:29105"/>
    </cofactor>
    <text evidence="3">Binds 1 zinc ion.</text>
</comment>
<dbReference type="eggNOG" id="COG3024">
    <property type="taxonomic scope" value="Bacteria"/>
</dbReference>
<keyword evidence="5" id="KW-1185">Reference proteome</keyword>
<dbReference type="Gene3D" id="3.30.50.10">
    <property type="entry name" value="Erythroid Transcription Factor GATA-1, subunit A"/>
    <property type="match status" value="1"/>
</dbReference>
<evidence type="ECO:0000313" key="4">
    <source>
        <dbReference type="EMBL" id="ENZ82569.1"/>
    </source>
</evidence>
<comment type="function">
    <text evidence="3">Inhibits all the catalytic activities of DNA gyrase by preventing its interaction with DNA. Acts by binding directly to the C-terminal domain of GyrB, which probably disrupts DNA binding by the gyrase.</text>
</comment>
<comment type="similarity">
    <text evidence="3">Belongs to the DNA gyrase inhibitor YacG family.</text>
</comment>
<keyword evidence="2 3" id="KW-0862">Zinc</keyword>
<name>R0EKV2_CAUVI</name>
<dbReference type="RefSeq" id="WP_004617680.1">
    <property type="nucleotide sequence ID" value="NZ_APMP01000006.1"/>
</dbReference>
<sequence length="57" mass="6303">MSTGCPICGKPVDPAFRPFCSKRCADVDLQRWLSGRYVVEGGEDDDENPLSGDINRE</sequence>
<evidence type="ECO:0000313" key="5">
    <source>
        <dbReference type="Proteomes" id="UP000013063"/>
    </source>
</evidence>
<dbReference type="OrthoDB" id="9809663at2"/>
<dbReference type="HAMAP" id="MF_00649">
    <property type="entry name" value="DNA_gyrase_inhibitor_YacG"/>
    <property type="match status" value="1"/>
</dbReference>
<dbReference type="GO" id="GO:0008270">
    <property type="term" value="F:zinc ion binding"/>
    <property type="evidence" value="ECO:0007669"/>
    <property type="project" value="UniProtKB-UniRule"/>
</dbReference>
<comment type="subunit">
    <text evidence="3">Interacts with GyrB.</text>
</comment>
<dbReference type="PATRIC" id="fig|1292034.3.peg.1490"/>
<dbReference type="SUPFAM" id="SSF57716">
    <property type="entry name" value="Glucocorticoid receptor-like (DNA-binding domain)"/>
    <property type="match status" value="1"/>
</dbReference>
<feature type="binding site" evidence="3">
    <location>
        <position position="20"/>
    </location>
    <ligand>
        <name>Zn(2+)</name>
        <dbReference type="ChEBI" id="CHEBI:29105"/>
    </ligand>
</feature>
<feature type="binding site" evidence="3">
    <location>
        <position position="5"/>
    </location>
    <ligand>
        <name>Zn(2+)</name>
        <dbReference type="ChEBI" id="CHEBI:29105"/>
    </ligand>
</feature>
<reference evidence="4 5" key="1">
    <citation type="journal article" date="2013" name="Genome Announc.">
        <title>Draft Genome Sequence for Caulobacter sp. Strain OR37, a Bacterium Tolerant to Heavy Metals.</title>
        <authorList>
            <person name="Utturkar S.M."/>
            <person name="Bollmann A."/>
            <person name="Brzoska R.M."/>
            <person name="Klingeman D.M."/>
            <person name="Epstein S.E."/>
            <person name="Palumbo A.V."/>
            <person name="Brown S.D."/>
        </authorList>
    </citation>
    <scope>NUCLEOTIDE SEQUENCE [LARGE SCALE GENOMIC DNA]</scope>
    <source>
        <strain evidence="4 5">OR37</strain>
    </source>
</reference>
<protein>
    <recommendedName>
        <fullName evidence="3">DNA gyrase inhibitor YacG</fullName>
    </recommendedName>
</protein>
<dbReference type="AlphaFoldDB" id="R0EKV2"/>
<dbReference type="PANTHER" id="PTHR36150:SF1">
    <property type="entry name" value="DNA GYRASE INHIBITOR YACG"/>
    <property type="match status" value="1"/>
</dbReference>
<dbReference type="InterPro" id="IPR013088">
    <property type="entry name" value="Znf_NHR/GATA"/>
</dbReference>
<dbReference type="STRING" id="1292034.OR37_01505"/>
<dbReference type="EMBL" id="APMP01000006">
    <property type="protein sequence ID" value="ENZ82569.1"/>
    <property type="molecule type" value="Genomic_DNA"/>
</dbReference>
<dbReference type="GO" id="GO:0006355">
    <property type="term" value="P:regulation of DNA-templated transcription"/>
    <property type="evidence" value="ECO:0007669"/>
    <property type="project" value="InterPro"/>
</dbReference>
<keyword evidence="1 3" id="KW-0479">Metal-binding</keyword>
<evidence type="ECO:0000256" key="3">
    <source>
        <dbReference type="HAMAP-Rule" id="MF_00649"/>
    </source>
</evidence>
<dbReference type="GO" id="GO:0008657">
    <property type="term" value="F:DNA topoisomerase type II (double strand cut, ATP-hydrolyzing) inhibitor activity"/>
    <property type="evidence" value="ECO:0007669"/>
    <property type="project" value="UniProtKB-UniRule"/>
</dbReference>
<comment type="caution">
    <text evidence="4">The sequence shown here is derived from an EMBL/GenBank/DDBJ whole genome shotgun (WGS) entry which is preliminary data.</text>
</comment>
<proteinExistence type="inferred from homology"/>
<organism evidence="4 5">
    <name type="scientific">Caulobacter vibrioides OR37</name>
    <dbReference type="NCBI Taxonomy" id="1292034"/>
    <lineage>
        <taxon>Bacteria</taxon>
        <taxon>Pseudomonadati</taxon>
        <taxon>Pseudomonadota</taxon>
        <taxon>Alphaproteobacteria</taxon>
        <taxon>Caulobacterales</taxon>
        <taxon>Caulobacteraceae</taxon>
        <taxon>Caulobacter</taxon>
    </lineage>
</organism>
<dbReference type="PANTHER" id="PTHR36150">
    <property type="entry name" value="DNA GYRASE INHIBITOR YACG"/>
    <property type="match status" value="1"/>
</dbReference>
<feature type="binding site" evidence="3">
    <location>
        <position position="24"/>
    </location>
    <ligand>
        <name>Zn(2+)</name>
        <dbReference type="ChEBI" id="CHEBI:29105"/>
    </ligand>
</feature>
<accession>R0EKV2</accession>
<dbReference type="Pfam" id="PF03884">
    <property type="entry name" value="YacG"/>
    <property type="match status" value="1"/>
</dbReference>
<dbReference type="InterPro" id="IPR005584">
    <property type="entry name" value="DNA_gyrase_inhibitor_YacG"/>
</dbReference>
<dbReference type="Proteomes" id="UP000013063">
    <property type="component" value="Unassembled WGS sequence"/>
</dbReference>
<gene>
    <name evidence="3" type="primary">yacG</name>
    <name evidence="4" type="ORF">OR37_01505</name>
</gene>
<evidence type="ECO:0000256" key="2">
    <source>
        <dbReference type="ARBA" id="ARBA00022833"/>
    </source>
</evidence>
<feature type="binding site" evidence="3">
    <location>
        <position position="8"/>
    </location>
    <ligand>
        <name>Zn(2+)</name>
        <dbReference type="ChEBI" id="CHEBI:29105"/>
    </ligand>
</feature>
<evidence type="ECO:0000256" key="1">
    <source>
        <dbReference type="ARBA" id="ARBA00022723"/>
    </source>
</evidence>